<dbReference type="OrthoDB" id="2294325at2759"/>
<feature type="compositionally biased region" description="Low complexity" evidence="1">
    <location>
        <begin position="273"/>
        <end position="288"/>
    </location>
</feature>
<protein>
    <submittedName>
        <fullName evidence="2">Uncharacterized protein</fullName>
    </submittedName>
</protein>
<feature type="compositionally biased region" description="Low complexity" evidence="1">
    <location>
        <begin position="241"/>
        <end position="254"/>
    </location>
</feature>
<name>A0A8H7S8G6_9FUNG</name>
<dbReference type="AlphaFoldDB" id="A0A8H7S8G6"/>
<feature type="region of interest" description="Disordered" evidence="1">
    <location>
        <begin position="70"/>
        <end position="102"/>
    </location>
</feature>
<proteinExistence type="predicted"/>
<keyword evidence="3" id="KW-1185">Reference proteome</keyword>
<reference evidence="2 3" key="1">
    <citation type="submission" date="2020-12" db="EMBL/GenBank/DDBJ databases">
        <title>Metabolic potential, ecology and presence of endohyphal bacteria is reflected in genomic diversity of Mucoromycotina.</title>
        <authorList>
            <person name="Muszewska A."/>
            <person name="Okrasinska A."/>
            <person name="Steczkiewicz K."/>
            <person name="Drgas O."/>
            <person name="Orlowska M."/>
            <person name="Perlinska-Lenart U."/>
            <person name="Aleksandrzak-Piekarczyk T."/>
            <person name="Szatraj K."/>
            <person name="Zielenkiewicz U."/>
            <person name="Pilsyk S."/>
            <person name="Malc E."/>
            <person name="Mieczkowski P."/>
            <person name="Kruszewska J.S."/>
            <person name="Biernat P."/>
            <person name="Pawlowska J."/>
        </authorList>
    </citation>
    <scope>NUCLEOTIDE SEQUENCE [LARGE SCALE GENOMIC DNA]</scope>
    <source>
        <strain evidence="2 3">CBS 142.35</strain>
    </source>
</reference>
<accession>A0A8H7S8G6</accession>
<dbReference type="Proteomes" id="UP000646827">
    <property type="component" value="Unassembled WGS sequence"/>
</dbReference>
<comment type="caution">
    <text evidence="2">The sequence shown here is derived from an EMBL/GenBank/DDBJ whole genome shotgun (WGS) entry which is preliminary data.</text>
</comment>
<sequence>MNPTNQQSAPSDPYLDLLLQIRDSVVRIEQRLTSVENHLDLIPQQQQQQEQSLGTIAIPLAAYNREEDQEQRFRDSMAQHYQPPPGAPDVNSRGTIKKPDYGKDKSIGKKAIVAFLKIHGNIDEESVDSMYKSLLKESRTHKRALERALDQSPSVTTYRTFSPQIRRMEIEKFEGNIKYMYKLPIDKCKDHWVGDYFIHNVFKTIVRSNTNDSADSSVGSRTSDHTESNTQDQMQQPPPTSLSIFSPSPSLSTIQQLQSHIKITHKPEQPPLATSSSTFSASSPVLDD</sequence>
<evidence type="ECO:0000313" key="3">
    <source>
        <dbReference type="Proteomes" id="UP000646827"/>
    </source>
</evidence>
<feature type="region of interest" description="Disordered" evidence="1">
    <location>
        <begin position="210"/>
        <end position="288"/>
    </location>
</feature>
<evidence type="ECO:0000256" key="1">
    <source>
        <dbReference type="SAM" id="MobiDB-lite"/>
    </source>
</evidence>
<organism evidence="2 3">
    <name type="scientific">Circinella minor</name>
    <dbReference type="NCBI Taxonomy" id="1195481"/>
    <lineage>
        <taxon>Eukaryota</taxon>
        <taxon>Fungi</taxon>
        <taxon>Fungi incertae sedis</taxon>
        <taxon>Mucoromycota</taxon>
        <taxon>Mucoromycotina</taxon>
        <taxon>Mucoromycetes</taxon>
        <taxon>Mucorales</taxon>
        <taxon>Lichtheimiaceae</taxon>
        <taxon>Circinella</taxon>
    </lineage>
</organism>
<gene>
    <name evidence="2" type="ORF">INT45_009032</name>
</gene>
<dbReference type="EMBL" id="JAEPRB010000038">
    <property type="protein sequence ID" value="KAG2224717.1"/>
    <property type="molecule type" value="Genomic_DNA"/>
</dbReference>
<evidence type="ECO:0000313" key="2">
    <source>
        <dbReference type="EMBL" id="KAG2224717.1"/>
    </source>
</evidence>
<feature type="compositionally biased region" description="Polar residues" evidence="1">
    <location>
        <begin position="210"/>
        <end position="221"/>
    </location>
</feature>